<accession>A0A2S5Y7W4</accession>
<dbReference type="OrthoDB" id="5493262at2"/>
<sequence length="92" mass="10205">MQIPAITARSRASGDITERATLRSDQPGGWSQTDNVDETTALAEYGPTASLTRMRRINLETGLPEHGYRVWDCASEGICTFRAIETFPFDPE</sequence>
<evidence type="ECO:0000313" key="2">
    <source>
        <dbReference type="EMBL" id="PPI15659.1"/>
    </source>
</evidence>
<proteinExistence type="predicted"/>
<protein>
    <submittedName>
        <fullName evidence="2">Uncharacterized protein</fullName>
    </submittedName>
</protein>
<feature type="region of interest" description="Disordered" evidence="1">
    <location>
        <begin position="1"/>
        <end position="38"/>
    </location>
</feature>
<name>A0A2S5Y7W4_9MICO</name>
<organism evidence="2 3">
    <name type="scientific">Rathayibacter toxicus</name>
    <dbReference type="NCBI Taxonomy" id="145458"/>
    <lineage>
        <taxon>Bacteria</taxon>
        <taxon>Bacillati</taxon>
        <taxon>Actinomycetota</taxon>
        <taxon>Actinomycetes</taxon>
        <taxon>Micrococcales</taxon>
        <taxon>Microbacteriaceae</taxon>
        <taxon>Rathayibacter</taxon>
    </lineage>
</organism>
<dbReference type="Proteomes" id="UP000237966">
    <property type="component" value="Unassembled WGS sequence"/>
</dbReference>
<reference evidence="2 3" key="1">
    <citation type="submission" date="2018-02" db="EMBL/GenBank/DDBJ databases">
        <title>Bacteriophage NCPPB3778 and a type I-E CRISPR drive the evolution of the US Biological Select Agent, Rathayibacter toxicus.</title>
        <authorList>
            <person name="Davis E.W.II."/>
            <person name="Tabima J.F."/>
            <person name="Weisberg A.J."/>
            <person name="Lopes L.D."/>
            <person name="Wiseman M.S."/>
            <person name="Wiseman M.S."/>
            <person name="Pupko T."/>
            <person name="Belcher M.S."/>
            <person name="Sechler A.J."/>
            <person name="Tancos M.A."/>
            <person name="Schroeder B.K."/>
            <person name="Murray T.D."/>
            <person name="Luster D.G."/>
            <person name="Schneider W.L."/>
            <person name="Rogers E."/>
            <person name="Andreote F.D."/>
            <person name="Grunwald N.J."/>
            <person name="Putnam M.L."/>
            <person name="Chang J.H."/>
        </authorList>
    </citation>
    <scope>NUCLEOTIDE SEQUENCE [LARGE SCALE GENOMIC DNA]</scope>
    <source>
        <strain evidence="2 3">FH99</strain>
    </source>
</reference>
<dbReference type="GeneID" id="93667489"/>
<evidence type="ECO:0000313" key="3">
    <source>
        <dbReference type="Proteomes" id="UP000237966"/>
    </source>
</evidence>
<dbReference type="AlphaFoldDB" id="A0A2S5Y7W4"/>
<gene>
    <name evidence="2" type="ORF">C5C51_04170</name>
</gene>
<dbReference type="EMBL" id="PSWU01000006">
    <property type="protein sequence ID" value="PPI15659.1"/>
    <property type="molecule type" value="Genomic_DNA"/>
</dbReference>
<evidence type="ECO:0000256" key="1">
    <source>
        <dbReference type="SAM" id="MobiDB-lite"/>
    </source>
</evidence>
<comment type="caution">
    <text evidence="2">The sequence shown here is derived from an EMBL/GenBank/DDBJ whole genome shotgun (WGS) entry which is preliminary data.</text>
</comment>
<dbReference type="KEGG" id="rtc:APU90_02085"/>
<dbReference type="RefSeq" id="WP_027692099.1">
    <property type="nucleotide sequence ID" value="NZ_CP010848.1"/>
</dbReference>